<keyword evidence="2" id="KW-0732">Signal</keyword>
<evidence type="ECO:0000313" key="3">
    <source>
        <dbReference type="EMBL" id="ALF47696.1"/>
    </source>
</evidence>
<feature type="repeat" description="TPR" evidence="1">
    <location>
        <begin position="127"/>
        <end position="160"/>
    </location>
</feature>
<dbReference type="KEGG" id="ccoc:CCON33237_1021"/>
<dbReference type="RefSeq" id="WP_054196688.1">
    <property type="nucleotide sequence ID" value="NZ_CP012541.1"/>
</dbReference>
<protein>
    <submittedName>
        <fullName evidence="3">Putative tetratricopeptide repeat lipoprotein</fullName>
    </submittedName>
</protein>
<evidence type="ECO:0000256" key="1">
    <source>
        <dbReference type="PROSITE-ProRule" id="PRU00339"/>
    </source>
</evidence>
<dbReference type="InterPro" id="IPR011990">
    <property type="entry name" value="TPR-like_helical_dom_sf"/>
</dbReference>
<feature type="signal peptide" evidence="2">
    <location>
        <begin position="1"/>
        <end position="22"/>
    </location>
</feature>
<dbReference type="AlphaFoldDB" id="A0A0M4SMU9"/>
<dbReference type="PATRIC" id="fig|199.248.peg.1059"/>
<dbReference type="Pfam" id="PF13176">
    <property type="entry name" value="TPR_7"/>
    <property type="match status" value="1"/>
</dbReference>
<accession>A0A0M4SMU9</accession>
<dbReference type="EMBL" id="CP012541">
    <property type="protein sequence ID" value="ALF47696.1"/>
    <property type="molecule type" value="Genomic_DNA"/>
</dbReference>
<dbReference type="Gene3D" id="1.25.40.10">
    <property type="entry name" value="Tetratricopeptide repeat domain"/>
    <property type="match status" value="2"/>
</dbReference>
<dbReference type="SUPFAM" id="SSF48452">
    <property type="entry name" value="TPR-like"/>
    <property type="match status" value="1"/>
</dbReference>
<dbReference type="GeneID" id="28662698"/>
<gene>
    <name evidence="3" type="ORF">CCON33237_1021</name>
</gene>
<dbReference type="Proteomes" id="UP000066049">
    <property type="component" value="Chromosome"/>
</dbReference>
<name>A0A0M4SMU9_9BACT</name>
<keyword evidence="1" id="KW-0802">TPR repeat</keyword>
<evidence type="ECO:0000256" key="2">
    <source>
        <dbReference type="SAM" id="SignalP"/>
    </source>
</evidence>
<sequence>MYWRKILVFFMSVFFNSQLLLADDNKSINLRLMQALLFQDSGDVNASIQTYSNIFKDTNQKAYLKEAIKLAFATKNENLDALINEGEKSLKDDSDFIRIKIANLVNFSKLNEAKNLMQELATKEPNAQNLLMLGTICMMQNETTTALKYFEEAYSLKQEEENLLRIVDILINRMDKIKDATKYLEKFKDEQGCTLKTCELLAEIYSQQRNFPKVIELFEELYELNHDTSYLDKIVQFFIYDKNYKAAIEILKKYSYNDMALMDLYAATSNFGDAYILAVKIYNDSRDLNFLAKAAIYEYEMNKDTLNEQKMAEILDKFEASVPKLENDMFFNYYGYLLIDHDIDPRKGIELVQKALAISPESPYYEDSLAWGYFKLGECKKAKSIMQHAMKDVDFRTSKEAKEHLHLIERCIINLNKRLKK</sequence>
<dbReference type="InterPro" id="IPR019734">
    <property type="entry name" value="TPR_rpt"/>
</dbReference>
<organism evidence="3 4">
    <name type="scientific">Campylobacter concisus</name>
    <dbReference type="NCBI Taxonomy" id="199"/>
    <lineage>
        <taxon>Bacteria</taxon>
        <taxon>Pseudomonadati</taxon>
        <taxon>Campylobacterota</taxon>
        <taxon>Epsilonproteobacteria</taxon>
        <taxon>Campylobacterales</taxon>
        <taxon>Campylobacteraceae</taxon>
        <taxon>Campylobacter</taxon>
    </lineage>
</organism>
<keyword evidence="3" id="KW-0449">Lipoprotein</keyword>
<evidence type="ECO:0000313" key="4">
    <source>
        <dbReference type="Proteomes" id="UP000066049"/>
    </source>
</evidence>
<dbReference type="PROSITE" id="PS50005">
    <property type="entry name" value="TPR"/>
    <property type="match status" value="1"/>
</dbReference>
<proteinExistence type="predicted"/>
<feature type="chain" id="PRO_5005801652" evidence="2">
    <location>
        <begin position="23"/>
        <end position="421"/>
    </location>
</feature>
<reference evidence="4" key="1">
    <citation type="submission" date="2015-08" db="EMBL/GenBank/DDBJ databases">
        <title>Comparative genomics of the Campylobacter concisus group.</title>
        <authorList>
            <person name="Miller W.G."/>
            <person name="Yee E."/>
            <person name="Chapman M.H."/>
            <person name="Huynh S."/>
            <person name="Bono J.L."/>
            <person name="On S.L.W."/>
            <person name="St Leger J."/>
            <person name="Foster G."/>
            <person name="Parker C.T."/>
        </authorList>
    </citation>
    <scope>NUCLEOTIDE SEQUENCE [LARGE SCALE GENOMIC DNA]</scope>
    <source>
        <strain evidence="4">ATCC 33237</strain>
    </source>
</reference>